<feature type="domain" description="Zn(2)-C6 fungal-type" evidence="3">
    <location>
        <begin position="70"/>
        <end position="100"/>
    </location>
</feature>
<dbReference type="GO" id="GO:0008126">
    <property type="term" value="F:acetylesterase activity"/>
    <property type="evidence" value="ECO:0007669"/>
    <property type="project" value="TreeGrafter"/>
</dbReference>
<feature type="compositionally biased region" description="Basic and acidic residues" evidence="2">
    <location>
        <begin position="119"/>
        <end position="133"/>
    </location>
</feature>
<accession>A0AAJ8M282</accession>
<dbReference type="Pfam" id="PF12697">
    <property type="entry name" value="Abhydrolase_6"/>
    <property type="match status" value="1"/>
</dbReference>
<dbReference type="EMBL" id="CP143787">
    <property type="protein sequence ID" value="WVN88381.1"/>
    <property type="molecule type" value="Genomic_DNA"/>
</dbReference>
<feature type="region of interest" description="Disordered" evidence="2">
    <location>
        <begin position="539"/>
        <end position="563"/>
    </location>
</feature>
<dbReference type="SUPFAM" id="SSF53474">
    <property type="entry name" value="alpha/beta-Hydrolases"/>
    <property type="match status" value="1"/>
</dbReference>
<name>A0AAJ8M282_9TREE</name>
<dbReference type="InterPro" id="IPR036864">
    <property type="entry name" value="Zn2-C6_fun-type_DNA-bd_sf"/>
</dbReference>
<keyword evidence="5" id="KW-1185">Reference proteome</keyword>
<evidence type="ECO:0000259" key="3">
    <source>
        <dbReference type="PROSITE" id="PS50048"/>
    </source>
</evidence>
<dbReference type="AlphaFoldDB" id="A0AAJ8M282"/>
<dbReference type="InterPro" id="IPR000073">
    <property type="entry name" value="AB_hydrolase_1"/>
</dbReference>
<dbReference type="GeneID" id="91087798"/>
<comment type="similarity">
    <text evidence="1">Belongs to the AB hydrolase superfamily. AB hydrolase 4 family.</text>
</comment>
<dbReference type="KEGG" id="cdep:91087798"/>
<reference evidence="4" key="3">
    <citation type="submission" date="2024-01" db="EMBL/GenBank/DDBJ databases">
        <authorList>
            <person name="Coelho M.A."/>
            <person name="David-Palma M."/>
            <person name="Shea T."/>
            <person name="Sun S."/>
            <person name="Cuomo C.A."/>
            <person name="Heitman J."/>
        </authorList>
    </citation>
    <scope>NUCLEOTIDE SEQUENCE</scope>
    <source>
        <strain evidence="4">CBS 7841</strain>
    </source>
</reference>
<dbReference type="PROSITE" id="PS50048">
    <property type="entry name" value="ZN2_CY6_FUNGAL_2"/>
    <property type="match status" value="1"/>
</dbReference>
<dbReference type="GO" id="GO:0047372">
    <property type="term" value="F:monoacylglycerol lipase activity"/>
    <property type="evidence" value="ECO:0007669"/>
    <property type="project" value="TreeGrafter"/>
</dbReference>
<dbReference type="SUPFAM" id="SSF57701">
    <property type="entry name" value="Zn2/Cys6 DNA-binding domain"/>
    <property type="match status" value="1"/>
</dbReference>
<dbReference type="Gene3D" id="4.10.240.10">
    <property type="entry name" value="Zn(2)-C6 fungal-type DNA-binding domain"/>
    <property type="match status" value="1"/>
</dbReference>
<sequence>MFQSGCAQQSWWLTVVQPKKKRNIGNSYLQSHPYPTPNVLLDPSDHVDYTATSGQPVLTPEKSNKPQRISCDGCRIKKVKCPGDRPQCSNCTRKDRICTYPAVVRRRGPDKHPGGRLKNKTEAKHDSKEKYIDRQVGASPDQFSGRFSQLATENSEPAQNVQSSDYHSASSEETVHSFAVVTTAHQPMNNVQEAAITRPIPQMLPMPVSEPALNAASVVAGYSQGQSIPCQHMAFQDFSETHDQVAYPVTHGISTANVHSRYFYMQPVYHNFTALTSQSGSYSQPQGQMNMAEDAQPSAIHEHRILVGNPPELDQAMLQLGFQTPNLASYQAISSLDELSLAPYSPVNSIPAEGRINFDLFSARHQHSGGNHFSHSNDYATSSTANFPVVTNSMAVYTDRPQVYGFNPQIEAGIGLGSVAPIGDVETNPHMSDMTSASENWDHNVSLLNGIPMPSTDALATTGPSNSALLKQTNQIGPTRGALNTQEPIWNYITVPNQVEATCGENDSTLTGWFDSSHFPSPKPLPVHVIDNNFFDKSQPEQLGEDGIHTQRSRKRKASSTELISVESRKHKSPKTIQTARDGSKVWNLAQYAMDKRATTQKVFKACNSLINQSEAMGKGLYDTLLINPSVLIHGLGSTQKTFYMLQYQGEAVGVNKTGFCHRLEKVGEILAGCSLQRVLIGDAGLAGDILEMFSHLHHDCIDVEFALFINSAYTTVHRLMDPSLCVLFSPSAILKTTPTATCCTAILVLWVVYHILLRRYASITITGPARREEVGKDGESTEELVRRWCCSLKQGFRASWWLPTGHAQTIYASLVDCSKDDHITYHRQLLRLPDGGTIDIDIYPPLAIQLADEAPVIVINHGLTGGSHESYVRNLVVWLTKSVADGGLGGRAAVFRGCANTPITSPHLYSSGNTVDNHTATTYLASLFPRAPMLGVGFSLGAAVMTRYLGEQGVHSRLRAAVVLCCPLELRGMNTNLDSAHIFPRFYSLMMARKILKSIYPHLLPQSPLSSPSSPLHVNLPEILSLTTSSRYKWTLRISKVTDMVATKVGGSAPCFPFEGMDQYMEWACPSGWVGRIKRPTLAISALDDPIVPRDSLPYAAIRNSSHMVLAEVPQGGHLGWFDGPFFGPDKHRRWHVRPIVEFLRGAIQELPISSSEKALKDIVVRKKKDSWCWVDEVGWRIVREEEECGWAPIEMSSVKYEL</sequence>
<feature type="region of interest" description="Disordered" evidence="2">
    <location>
        <begin position="106"/>
        <end position="143"/>
    </location>
</feature>
<dbReference type="CDD" id="cd00067">
    <property type="entry name" value="GAL4"/>
    <property type="match status" value="1"/>
</dbReference>
<organism evidence="4 5">
    <name type="scientific">Cryptococcus depauperatus CBS 7841</name>
    <dbReference type="NCBI Taxonomy" id="1295531"/>
    <lineage>
        <taxon>Eukaryota</taxon>
        <taxon>Fungi</taxon>
        <taxon>Dikarya</taxon>
        <taxon>Basidiomycota</taxon>
        <taxon>Agaricomycotina</taxon>
        <taxon>Tremellomycetes</taxon>
        <taxon>Tremellales</taxon>
        <taxon>Cryptococcaceae</taxon>
        <taxon>Cryptococcus</taxon>
    </lineage>
</organism>
<dbReference type="Gene3D" id="3.40.50.1820">
    <property type="entry name" value="alpha/beta hydrolase"/>
    <property type="match status" value="1"/>
</dbReference>
<evidence type="ECO:0000256" key="1">
    <source>
        <dbReference type="ARBA" id="ARBA00010884"/>
    </source>
</evidence>
<dbReference type="InterPro" id="IPR050960">
    <property type="entry name" value="AB_hydrolase_4_sf"/>
</dbReference>
<evidence type="ECO:0000313" key="4">
    <source>
        <dbReference type="EMBL" id="WVN88381.1"/>
    </source>
</evidence>
<dbReference type="PANTHER" id="PTHR10794">
    <property type="entry name" value="ABHYDROLASE DOMAIN-CONTAINING PROTEIN"/>
    <property type="match status" value="1"/>
</dbReference>
<dbReference type="PROSITE" id="PS00463">
    <property type="entry name" value="ZN2_CY6_FUNGAL_1"/>
    <property type="match status" value="1"/>
</dbReference>
<evidence type="ECO:0000256" key="2">
    <source>
        <dbReference type="SAM" id="MobiDB-lite"/>
    </source>
</evidence>
<dbReference type="GO" id="GO:0051792">
    <property type="term" value="P:medium-chain fatty acid biosynthetic process"/>
    <property type="evidence" value="ECO:0007669"/>
    <property type="project" value="TreeGrafter"/>
</dbReference>
<feature type="region of interest" description="Disordered" evidence="2">
    <location>
        <begin position="150"/>
        <end position="169"/>
    </location>
</feature>
<dbReference type="GO" id="GO:0008270">
    <property type="term" value="F:zinc ion binding"/>
    <property type="evidence" value="ECO:0007669"/>
    <property type="project" value="InterPro"/>
</dbReference>
<proteinExistence type="inferred from homology"/>
<feature type="compositionally biased region" description="Basic residues" evidence="2">
    <location>
        <begin position="106"/>
        <end position="118"/>
    </location>
</feature>
<gene>
    <name evidence="4" type="ORF">L203_103587</name>
</gene>
<dbReference type="PANTHER" id="PTHR10794:SF63">
    <property type="entry name" value="ALPHA_BETA HYDROLASE 1, ISOFORM A"/>
    <property type="match status" value="1"/>
</dbReference>
<reference evidence="4" key="1">
    <citation type="submission" date="2016-06" db="EMBL/GenBank/DDBJ databases">
        <authorList>
            <person name="Cuomo C."/>
            <person name="Litvintseva A."/>
            <person name="Heitman J."/>
            <person name="Chen Y."/>
            <person name="Sun S."/>
            <person name="Springer D."/>
            <person name="Dromer F."/>
            <person name="Young S."/>
            <person name="Zeng Q."/>
            <person name="Chapman S."/>
            <person name="Gujja S."/>
            <person name="Saif S."/>
            <person name="Birren B."/>
        </authorList>
    </citation>
    <scope>NUCLEOTIDE SEQUENCE</scope>
    <source>
        <strain evidence="4">CBS 7841</strain>
    </source>
</reference>
<reference evidence="4" key="2">
    <citation type="journal article" date="2022" name="Elife">
        <title>Obligate sexual reproduction of a homothallic fungus closely related to the Cryptococcus pathogenic species complex.</title>
        <authorList>
            <person name="Passer A.R."/>
            <person name="Clancey S.A."/>
            <person name="Shea T."/>
            <person name="David-Palma M."/>
            <person name="Averette A.F."/>
            <person name="Boekhout T."/>
            <person name="Porcel B.M."/>
            <person name="Nowrousian M."/>
            <person name="Cuomo C.A."/>
            <person name="Sun S."/>
            <person name="Heitman J."/>
            <person name="Coelho M.A."/>
        </authorList>
    </citation>
    <scope>NUCLEOTIDE SEQUENCE</scope>
    <source>
        <strain evidence="4">CBS 7841</strain>
    </source>
</reference>
<dbReference type="InterPro" id="IPR029058">
    <property type="entry name" value="AB_hydrolase_fold"/>
</dbReference>
<dbReference type="Proteomes" id="UP000094043">
    <property type="component" value="Chromosome 4"/>
</dbReference>
<evidence type="ECO:0000313" key="5">
    <source>
        <dbReference type="Proteomes" id="UP000094043"/>
    </source>
</evidence>
<dbReference type="GO" id="GO:0000981">
    <property type="term" value="F:DNA-binding transcription factor activity, RNA polymerase II-specific"/>
    <property type="evidence" value="ECO:0007669"/>
    <property type="project" value="InterPro"/>
</dbReference>
<dbReference type="SMART" id="SM00066">
    <property type="entry name" value="GAL4"/>
    <property type="match status" value="1"/>
</dbReference>
<dbReference type="GO" id="GO:0051793">
    <property type="term" value="P:medium-chain fatty acid catabolic process"/>
    <property type="evidence" value="ECO:0007669"/>
    <property type="project" value="TreeGrafter"/>
</dbReference>
<dbReference type="Pfam" id="PF00172">
    <property type="entry name" value="Zn_clus"/>
    <property type="match status" value="1"/>
</dbReference>
<dbReference type="RefSeq" id="XP_066069081.1">
    <property type="nucleotide sequence ID" value="XM_066212984.1"/>
</dbReference>
<dbReference type="InterPro" id="IPR001138">
    <property type="entry name" value="Zn2Cys6_DnaBD"/>
</dbReference>
<protein>
    <recommendedName>
        <fullName evidence="3">Zn(2)-C6 fungal-type domain-containing protein</fullName>
    </recommendedName>
</protein>